<keyword evidence="4" id="KW-1185">Reference proteome</keyword>
<dbReference type="CDD" id="cd13576">
    <property type="entry name" value="PBP2_BugD_Asp"/>
    <property type="match status" value="1"/>
</dbReference>
<dbReference type="Proteomes" id="UP000251341">
    <property type="component" value="Unassembled WGS sequence"/>
</dbReference>
<dbReference type="Gene3D" id="3.40.190.150">
    <property type="entry name" value="Bordetella uptake gene, domain 1"/>
    <property type="match status" value="1"/>
</dbReference>
<evidence type="ECO:0000313" key="3">
    <source>
        <dbReference type="EMBL" id="PUE60148.1"/>
    </source>
</evidence>
<dbReference type="PANTHER" id="PTHR42928">
    <property type="entry name" value="TRICARBOXYLATE-BINDING PROTEIN"/>
    <property type="match status" value="1"/>
</dbReference>
<dbReference type="PANTHER" id="PTHR42928:SF5">
    <property type="entry name" value="BLR1237 PROTEIN"/>
    <property type="match status" value="1"/>
</dbReference>
<evidence type="ECO:0008006" key="5">
    <source>
        <dbReference type="Google" id="ProtNLM"/>
    </source>
</evidence>
<reference evidence="3 4" key="1">
    <citation type="submission" date="2017-04" db="EMBL/GenBank/DDBJ databases">
        <title>Unexpected and diverse lifestyles within the genus Limnohabitans.</title>
        <authorList>
            <person name="Kasalicky V."/>
            <person name="Mehrshad M."/>
            <person name="Andrei S.-A."/>
            <person name="Salcher M."/>
            <person name="Kratochvilova H."/>
            <person name="Simek K."/>
            <person name="Ghai R."/>
        </authorList>
    </citation>
    <scope>NUCLEOTIDE SEQUENCE [LARGE SCALE GENOMIC DNA]</scope>
    <source>
        <strain evidence="3 4">MWH-C5</strain>
    </source>
</reference>
<comment type="similarity">
    <text evidence="1">Belongs to the UPF0065 (bug) family.</text>
</comment>
<protein>
    <recommendedName>
        <fullName evidence="5">ABC transporter substrate-binding protein</fullName>
    </recommendedName>
</protein>
<name>A0A315ETJ0_9BURK</name>
<dbReference type="PIRSF" id="PIRSF017082">
    <property type="entry name" value="YflP"/>
    <property type="match status" value="1"/>
</dbReference>
<dbReference type="EMBL" id="NESP01000001">
    <property type="protein sequence ID" value="PUE60148.1"/>
    <property type="molecule type" value="Genomic_DNA"/>
</dbReference>
<dbReference type="Pfam" id="PF03401">
    <property type="entry name" value="TctC"/>
    <property type="match status" value="1"/>
</dbReference>
<dbReference type="AlphaFoldDB" id="A0A315ETJ0"/>
<evidence type="ECO:0000313" key="4">
    <source>
        <dbReference type="Proteomes" id="UP000251341"/>
    </source>
</evidence>
<dbReference type="SUPFAM" id="SSF53850">
    <property type="entry name" value="Periplasmic binding protein-like II"/>
    <property type="match status" value="1"/>
</dbReference>
<evidence type="ECO:0000256" key="1">
    <source>
        <dbReference type="ARBA" id="ARBA00006987"/>
    </source>
</evidence>
<comment type="caution">
    <text evidence="3">The sequence shown here is derived from an EMBL/GenBank/DDBJ whole genome shotgun (WGS) entry which is preliminary data.</text>
</comment>
<keyword evidence="2" id="KW-0732">Signal</keyword>
<feature type="chain" id="PRO_5016293677" description="ABC transporter substrate-binding protein" evidence="2">
    <location>
        <begin position="21"/>
        <end position="322"/>
    </location>
</feature>
<organism evidence="3 4">
    <name type="scientific">Limnohabitans curvus</name>
    <dbReference type="NCBI Taxonomy" id="323423"/>
    <lineage>
        <taxon>Bacteria</taxon>
        <taxon>Pseudomonadati</taxon>
        <taxon>Pseudomonadota</taxon>
        <taxon>Betaproteobacteria</taxon>
        <taxon>Burkholderiales</taxon>
        <taxon>Comamonadaceae</taxon>
        <taxon>Limnohabitans</taxon>
    </lineage>
</organism>
<proteinExistence type="inferred from homology"/>
<dbReference type="Gene3D" id="3.40.190.10">
    <property type="entry name" value="Periplasmic binding protein-like II"/>
    <property type="match status" value="1"/>
</dbReference>
<dbReference type="InterPro" id="IPR005064">
    <property type="entry name" value="BUG"/>
</dbReference>
<feature type="signal peptide" evidence="2">
    <location>
        <begin position="1"/>
        <end position="20"/>
    </location>
</feature>
<evidence type="ECO:0000256" key="2">
    <source>
        <dbReference type="SAM" id="SignalP"/>
    </source>
</evidence>
<gene>
    <name evidence="3" type="ORF">B9Z44_11560</name>
</gene>
<sequence length="322" mass="34187">MTKIKTLLTACALACGLAHAQTYPDKSITMVVPFAAGGPTDVVARMMAIPMGKSLGQPVVVENVNGAGGTIGATKVARATPNGYTIFLHHMGMSTAPALYNKLNFDPLTDFEYIGQVLDVPMTLLARKDIPANNLQELIAYIKANESKVSLADAGLGAVSNLCGLMFKSAIGVNINTIPYKGTGPAMNDLLGGQVDILCDQTTQTVPMIKDGRVKVFGVTTLKRLAALPNVPTLDEQGLKGFEVKVWHGMYAPKGTPAPVLKKLNTAMRFAMADPTIKQRLADLSSDIPSADKMTADGLKDHLKLEINKWGPIIRKAGVSAD</sequence>
<dbReference type="RefSeq" id="WP_108359059.1">
    <property type="nucleotide sequence ID" value="NZ_NESP01000001.1"/>
</dbReference>
<dbReference type="InterPro" id="IPR042100">
    <property type="entry name" value="Bug_dom1"/>
</dbReference>
<accession>A0A315ETJ0</accession>